<dbReference type="Gene3D" id="3.30.420.10">
    <property type="entry name" value="Ribonuclease H-like superfamily/Ribonuclease H"/>
    <property type="match status" value="1"/>
</dbReference>
<dbReference type="GO" id="GO:0071035">
    <property type="term" value="P:nuclear polyadenylation-dependent rRNA catabolic process"/>
    <property type="evidence" value="ECO:0007669"/>
    <property type="project" value="TreeGrafter"/>
</dbReference>
<protein>
    <submittedName>
        <fullName evidence="1">Exosome 3'-5' exoribonuclease complex, subunit Rrp6p</fullName>
    </submittedName>
</protein>
<name>A0A146K578_9EUKA</name>
<dbReference type="GO" id="GO:0005730">
    <property type="term" value="C:nucleolus"/>
    <property type="evidence" value="ECO:0007669"/>
    <property type="project" value="TreeGrafter"/>
</dbReference>
<sequence>QLSKQLPVGSNNDVKCKVYPEYGIKQEQILRKHYENIIKPIASWGYSDTQLPSLQNAMEFLIKKNPLVPTNESLLNLILKYEKVSQTVPDSISLIQRKHPNSRHCQIDISMGMDSPIKLFHFMVQKKQIQFFAPFMSSFPFIQPNPDLVIQESQEMGFPTDAETDYDNPFFELIQKTEFGYEKLETADENLAQVFNFVSTYQEMLQNQQQEAELDQLVSQVKDKSALLKASLQSQTTQIISKSIARCRKLIFIDQEDELLQLINDLSCQKLVILQGRFDDQSYLGRLSLLIISFDETDFVVDCLELQNKMYLLRKFLLNPETCKLCVNSLELNLHLQKDFRLFLNNALDLNLLLKETSFEQYLKQKCCLELPGGDFTLRPLSDDQKFDLQLNQFVISQAFDDLYFSDESYLQNCKTKLQVSYSKIYSEKQKQLYMELNQVQTAAELRLSFIKIFLDSVQRLNNQRILLSYKEMQQIAEQQTQILPALLQVYHNQLQQVFDFAVNYAKQLSNTGQFNQQVKQQKSSMKSTFTSQTGLNWEAILQQLGWTEHAGKSPVFDEYSQNISQSESKSVVEKIQLKSKKLQEIIGVGDREENLEDILQKYLK</sequence>
<proteinExistence type="predicted"/>
<evidence type="ECO:0000313" key="1">
    <source>
        <dbReference type="EMBL" id="JAP90786.1"/>
    </source>
</evidence>
<dbReference type="PANTHER" id="PTHR12124">
    <property type="entry name" value="POLYMYOSITIS/SCLERODERMA AUTOANTIGEN-RELATED"/>
    <property type="match status" value="1"/>
</dbReference>
<dbReference type="PANTHER" id="PTHR12124:SF47">
    <property type="entry name" value="EXOSOME COMPONENT 10"/>
    <property type="match status" value="1"/>
</dbReference>
<dbReference type="GO" id="GO:0071038">
    <property type="term" value="P:TRAMP-dependent tRNA surveillance pathway"/>
    <property type="evidence" value="ECO:0007669"/>
    <property type="project" value="TreeGrafter"/>
</dbReference>
<dbReference type="GO" id="GO:0071040">
    <property type="term" value="P:nuclear polyadenylation-dependent antisense transcript catabolic process"/>
    <property type="evidence" value="ECO:0007669"/>
    <property type="project" value="TreeGrafter"/>
</dbReference>
<feature type="non-terminal residue" evidence="1">
    <location>
        <position position="605"/>
    </location>
</feature>
<dbReference type="GO" id="GO:0071051">
    <property type="term" value="P:poly(A)-dependent snoRNA 3'-end processing"/>
    <property type="evidence" value="ECO:0007669"/>
    <property type="project" value="TreeGrafter"/>
</dbReference>
<dbReference type="EMBL" id="GDID01005820">
    <property type="protein sequence ID" value="JAP90786.1"/>
    <property type="molecule type" value="Transcribed_RNA"/>
</dbReference>
<accession>A0A146K578</accession>
<dbReference type="GO" id="GO:0071039">
    <property type="term" value="P:nuclear polyadenylation-dependent CUT catabolic process"/>
    <property type="evidence" value="ECO:0007669"/>
    <property type="project" value="TreeGrafter"/>
</dbReference>
<dbReference type="GO" id="GO:0000175">
    <property type="term" value="F:3'-5'-RNA exonuclease activity"/>
    <property type="evidence" value="ECO:0007669"/>
    <property type="project" value="InterPro"/>
</dbReference>
<dbReference type="AlphaFoldDB" id="A0A146K578"/>
<reference evidence="1" key="1">
    <citation type="submission" date="2015-07" db="EMBL/GenBank/DDBJ databases">
        <title>Adaptation to a free-living lifestyle via gene acquisitions in the diplomonad Trepomonas sp. PC1.</title>
        <authorList>
            <person name="Xu F."/>
            <person name="Jerlstrom-Hultqvist J."/>
            <person name="Kolisko M."/>
            <person name="Simpson A.G.B."/>
            <person name="Roger A.J."/>
            <person name="Svard S.G."/>
            <person name="Andersson J.O."/>
        </authorList>
    </citation>
    <scope>NUCLEOTIDE SEQUENCE</scope>
    <source>
        <strain evidence="1">PC1</strain>
    </source>
</reference>
<organism evidence="1">
    <name type="scientific">Trepomonas sp. PC1</name>
    <dbReference type="NCBI Taxonomy" id="1076344"/>
    <lineage>
        <taxon>Eukaryota</taxon>
        <taxon>Metamonada</taxon>
        <taxon>Diplomonadida</taxon>
        <taxon>Hexamitidae</taxon>
        <taxon>Hexamitinae</taxon>
        <taxon>Trepomonas</taxon>
    </lineage>
</organism>
<dbReference type="GO" id="GO:0003727">
    <property type="term" value="F:single-stranded RNA binding"/>
    <property type="evidence" value="ECO:0007669"/>
    <property type="project" value="TreeGrafter"/>
</dbReference>
<dbReference type="InterPro" id="IPR036397">
    <property type="entry name" value="RNaseH_sf"/>
</dbReference>
<dbReference type="GO" id="GO:0071044">
    <property type="term" value="P:histone mRNA catabolic process"/>
    <property type="evidence" value="ECO:0007669"/>
    <property type="project" value="TreeGrafter"/>
</dbReference>
<feature type="non-terminal residue" evidence="1">
    <location>
        <position position="1"/>
    </location>
</feature>
<dbReference type="InterPro" id="IPR012337">
    <property type="entry name" value="RNaseH-like_sf"/>
</dbReference>
<gene>
    <name evidence="1" type="ORF">TPC1_17814</name>
</gene>
<dbReference type="GO" id="GO:0000467">
    <property type="term" value="P:exonucleolytic trimming to generate mature 3'-end of 5.8S rRNA from tricistronic rRNA transcript (SSU-rRNA, 5.8S rRNA, LSU-rRNA)"/>
    <property type="evidence" value="ECO:0007669"/>
    <property type="project" value="InterPro"/>
</dbReference>
<dbReference type="GO" id="GO:0071037">
    <property type="term" value="P:nuclear polyadenylation-dependent snRNA catabolic process"/>
    <property type="evidence" value="ECO:0007669"/>
    <property type="project" value="TreeGrafter"/>
</dbReference>
<dbReference type="SUPFAM" id="SSF53098">
    <property type="entry name" value="Ribonuclease H-like"/>
    <property type="match status" value="1"/>
</dbReference>
<dbReference type="GO" id="GO:0071036">
    <property type="term" value="P:nuclear polyadenylation-dependent snoRNA catabolic process"/>
    <property type="evidence" value="ECO:0007669"/>
    <property type="project" value="TreeGrafter"/>
</dbReference>
<dbReference type="GO" id="GO:0000176">
    <property type="term" value="C:nuclear exosome (RNase complex)"/>
    <property type="evidence" value="ECO:0007669"/>
    <property type="project" value="TreeGrafter"/>
</dbReference>
<dbReference type="InterPro" id="IPR045092">
    <property type="entry name" value="Rrp6-like"/>
</dbReference>